<feature type="disulfide bond" evidence="6">
    <location>
        <begin position="208"/>
        <end position="235"/>
    </location>
</feature>
<feature type="domain" description="Sushi" evidence="7">
    <location>
        <begin position="123"/>
        <end position="179"/>
    </location>
</feature>
<dbReference type="Pfam" id="PF00084">
    <property type="entry name" value="Sushi"/>
    <property type="match status" value="7"/>
</dbReference>
<dbReference type="PANTHER" id="PTHR46393:SF7">
    <property type="entry name" value="COMPLEMENT C2"/>
    <property type="match status" value="1"/>
</dbReference>
<evidence type="ECO:0000256" key="5">
    <source>
        <dbReference type="ARBA" id="ARBA00023180"/>
    </source>
</evidence>
<evidence type="ECO:0000256" key="1">
    <source>
        <dbReference type="ARBA" id="ARBA00022659"/>
    </source>
</evidence>
<feature type="domain" description="Sushi" evidence="7">
    <location>
        <begin position="7"/>
        <end position="64"/>
    </location>
</feature>
<keyword evidence="2" id="KW-0732">Signal</keyword>
<comment type="caution">
    <text evidence="8">The sequence shown here is derived from an EMBL/GenBank/DDBJ whole genome shotgun (WGS) entry which is preliminary data.</text>
</comment>
<evidence type="ECO:0000256" key="3">
    <source>
        <dbReference type="ARBA" id="ARBA00022737"/>
    </source>
</evidence>
<dbReference type="Gene3D" id="2.10.70.10">
    <property type="entry name" value="Complement Module, domain 1"/>
    <property type="match status" value="7"/>
</dbReference>
<dbReference type="SUPFAM" id="SSF57535">
    <property type="entry name" value="Complement control module/SCR domain"/>
    <property type="match status" value="7"/>
</dbReference>
<feature type="disulfide bond" evidence="6">
    <location>
        <begin position="150"/>
        <end position="177"/>
    </location>
</feature>
<evidence type="ECO:0000313" key="8">
    <source>
        <dbReference type="EMBL" id="CAJ0930482.1"/>
    </source>
</evidence>
<keyword evidence="1 6" id="KW-0768">Sushi</keyword>
<sequence length="394" mass="42659">MPECLQMICKTPLPVVNGEIEGSEYTVGSHIIYKCSQGHKLEGPSKLTCQKDGTWDGKAPLCALIDCGPPEDISHGFLNSSGFHYNEYVQYFCFPGYEIHGSPTRQCLASGMWSGSVPSCLPCECSKPSVQHANIIGDNFSCGHSITIKCHDGFKLFGHSELSCESAGKWSSGFPYCGKVNCGPPPVILNAFINGSSSTFENAIKYTCLAGYVMQGNQDLVCTEEGKWSKPYPTCQLRSCGPPPSIPNTVINGNSYTFGSVIEYGCENGYVMDGEVATKRCVDDGSWSTEEITCVPRKCKLQSDTVKVKADYDINKTVTVTCKTGYTLSGPSTSTCMTDGNWLPPLTDDVCSPISCGQPSAPDHGTVLGTRYFYKDTVLYQCDAGYEIHVSAKK</sequence>
<comment type="caution">
    <text evidence="6">Lacks conserved residue(s) required for the propagation of feature annotation.</text>
</comment>
<name>A0ABN9L0V6_9NEOB</name>
<dbReference type="InterPro" id="IPR035976">
    <property type="entry name" value="Sushi/SCR/CCP_sf"/>
</dbReference>
<dbReference type="Proteomes" id="UP001176940">
    <property type="component" value="Unassembled WGS sequence"/>
</dbReference>
<protein>
    <recommendedName>
        <fullName evidence="7">Sushi domain-containing protein</fullName>
    </recommendedName>
</protein>
<evidence type="ECO:0000256" key="2">
    <source>
        <dbReference type="ARBA" id="ARBA00022729"/>
    </source>
</evidence>
<keyword evidence="5" id="KW-0325">Glycoprotein</keyword>
<keyword evidence="4 6" id="KW-1015">Disulfide bond</keyword>
<feature type="domain" description="Sushi" evidence="7">
    <location>
        <begin position="65"/>
        <end position="122"/>
    </location>
</feature>
<evidence type="ECO:0000256" key="6">
    <source>
        <dbReference type="PROSITE-ProRule" id="PRU00302"/>
    </source>
</evidence>
<dbReference type="CDD" id="cd00033">
    <property type="entry name" value="CCP"/>
    <property type="match status" value="6"/>
</dbReference>
<reference evidence="8" key="1">
    <citation type="submission" date="2023-07" db="EMBL/GenBank/DDBJ databases">
        <authorList>
            <person name="Stuckert A."/>
        </authorList>
    </citation>
    <scope>NUCLEOTIDE SEQUENCE</scope>
</reference>
<feature type="domain" description="Sushi" evidence="7">
    <location>
        <begin position="297"/>
        <end position="353"/>
    </location>
</feature>
<feature type="domain" description="Sushi" evidence="7">
    <location>
        <begin position="238"/>
        <end position="296"/>
    </location>
</feature>
<evidence type="ECO:0000259" key="7">
    <source>
        <dbReference type="PROSITE" id="PS50923"/>
    </source>
</evidence>
<feature type="disulfide bond" evidence="6">
    <location>
        <begin position="35"/>
        <end position="62"/>
    </location>
</feature>
<dbReference type="SMART" id="SM00032">
    <property type="entry name" value="CCP"/>
    <property type="match status" value="6"/>
</dbReference>
<accession>A0ABN9L0V6</accession>
<organism evidence="8 9">
    <name type="scientific">Ranitomeya imitator</name>
    <name type="common">mimic poison frog</name>
    <dbReference type="NCBI Taxonomy" id="111125"/>
    <lineage>
        <taxon>Eukaryota</taxon>
        <taxon>Metazoa</taxon>
        <taxon>Chordata</taxon>
        <taxon>Craniata</taxon>
        <taxon>Vertebrata</taxon>
        <taxon>Euteleostomi</taxon>
        <taxon>Amphibia</taxon>
        <taxon>Batrachia</taxon>
        <taxon>Anura</taxon>
        <taxon>Neobatrachia</taxon>
        <taxon>Hyloidea</taxon>
        <taxon>Dendrobatidae</taxon>
        <taxon>Dendrobatinae</taxon>
        <taxon>Ranitomeya</taxon>
    </lineage>
</organism>
<dbReference type="PANTHER" id="PTHR46393">
    <property type="entry name" value="SUSHI DOMAIN-CONTAINING PROTEIN"/>
    <property type="match status" value="1"/>
</dbReference>
<keyword evidence="9" id="KW-1185">Reference proteome</keyword>
<evidence type="ECO:0000313" key="9">
    <source>
        <dbReference type="Proteomes" id="UP001176940"/>
    </source>
</evidence>
<evidence type="ECO:0000256" key="4">
    <source>
        <dbReference type="ARBA" id="ARBA00023157"/>
    </source>
</evidence>
<feature type="disulfide bond" evidence="6">
    <location>
        <begin position="93"/>
        <end position="120"/>
    </location>
</feature>
<dbReference type="EMBL" id="CAUEEQ010006680">
    <property type="protein sequence ID" value="CAJ0930482.1"/>
    <property type="molecule type" value="Genomic_DNA"/>
</dbReference>
<gene>
    <name evidence="8" type="ORF">RIMI_LOCUS4229136</name>
</gene>
<keyword evidence="3" id="KW-0677">Repeat</keyword>
<feature type="domain" description="Sushi" evidence="7">
    <location>
        <begin position="180"/>
        <end position="237"/>
    </location>
</feature>
<dbReference type="InterPro" id="IPR000436">
    <property type="entry name" value="Sushi_SCR_CCP_dom"/>
</dbReference>
<dbReference type="PROSITE" id="PS50923">
    <property type="entry name" value="SUSHI"/>
    <property type="match status" value="6"/>
</dbReference>
<proteinExistence type="predicted"/>